<evidence type="ECO:0000259" key="1">
    <source>
        <dbReference type="Pfam" id="PF02150"/>
    </source>
</evidence>
<organism evidence="2">
    <name type="scientific">viral metagenome</name>
    <dbReference type="NCBI Taxonomy" id="1070528"/>
    <lineage>
        <taxon>unclassified sequences</taxon>
        <taxon>metagenomes</taxon>
        <taxon>organismal metagenomes</taxon>
    </lineage>
</organism>
<dbReference type="Pfam" id="PF02150">
    <property type="entry name" value="Zn_ribbon_RPB9"/>
    <property type="match status" value="1"/>
</dbReference>
<dbReference type="GO" id="GO:0006351">
    <property type="term" value="P:DNA-templated transcription"/>
    <property type="evidence" value="ECO:0007669"/>
    <property type="project" value="InterPro"/>
</dbReference>
<feature type="domain" description="DNA-directed RNA polymerase II subunit RPB9-like zinc ribbon" evidence="1">
    <location>
        <begin position="1"/>
        <end position="29"/>
    </location>
</feature>
<protein>
    <recommendedName>
        <fullName evidence="1">DNA-directed RNA polymerase II subunit RPB9-like zinc ribbon domain-containing protein</fullName>
    </recommendedName>
</protein>
<dbReference type="InterPro" id="IPR001529">
    <property type="entry name" value="Zn_ribbon_RPB9"/>
</dbReference>
<reference evidence="2" key="1">
    <citation type="journal article" date="2020" name="Nature">
        <title>Giant virus diversity and host interactions through global metagenomics.</title>
        <authorList>
            <person name="Schulz F."/>
            <person name="Roux S."/>
            <person name="Paez-Espino D."/>
            <person name="Jungbluth S."/>
            <person name="Walsh D.A."/>
            <person name="Denef V.J."/>
            <person name="McMahon K.D."/>
            <person name="Konstantinidis K.T."/>
            <person name="Eloe-Fadrosh E.A."/>
            <person name="Kyrpides N.C."/>
            <person name="Woyke T."/>
        </authorList>
    </citation>
    <scope>NUCLEOTIDE SEQUENCE</scope>
    <source>
        <strain evidence="2">GVMAG-S-1040241-154</strain>
    </source>
</reference>
<dbReference type="EMBL" id="MN740684">
    <property type="protein sequence ID" value="QHU07390.1"/>
    <property type="molecule type" value="Genomic_DNA"/>
</dbReference>
<proteinExistence type="predicted"/>
<name>A0A6C0JRR9_9ZZZZ</name>
<dbReference type="Gene3D" id="2.20.25.10">
    <property type="match status" value="2"/>
</dbReference>
<accession>A0A6C0JRR9</accession>
<sequence length="118" mass="14327">MEFCDLCNNMLYIKTDEENNLIKACKHCEFFKKESEIKCIKISDTKYSEDDLLYNQNINKYLRYDPTLRRIRDPNISCKNSECNVSEDKQQILYIKYDSKNMKYLYVCDHCGYIWKEK</sequence>
<evidence type="ECO:0000313" key="2">
    <source>
        <dbReference type="EMBL" id="QHU07390.1"/>
    </source>
</evidence>
<dbReference type="AlphaFoldDB" id="A0A6C0JRR9"/>
<dbReference type="SUPFAM" id="SSF57783">
    <property type="entry name" value="Zinc beta-ribbon"/>
    <property type="match status" value="1"/>
</dbReference>